<dbReference type="GO" id="GO:0030424">
    <property type="term" value="C:axon"/>
    <property type="evidence" value="ECO:0007669"/>
    <property type="project" value="TreeGrafter"/>
</dbReference>
<keyword evidence="9" id="KW-1185">Reference proteome</keyword>
<dbReference type="GO" id="GO:0050909">
    <property type="term" value="P:sensory perception of taste"/>
    <property type="evidence" value="ECO:0007669"/>
    <property type="project" value="InterPro"/>
</dbReference>
<organism evidence="8 9">
    <name type="scientific">Daphnia sinensis</name>
    <dbReference type="NCBI Taxonomy" id="1820382"/>
    <lineage>
        <taxon>Eukaryota</taxon>
        <taxon>Metazoa</taxon>
        <taxon>Ecdysozoa</taxon>
        <taxon>Arthropoda</taxon>
        <taxon>Crustacea</taxon>
        <taxon>Branchiopoda</taxon>
        <taxon>Diplostraca</taxon>
        <taxon>Cladocera</taxon>
        <taxon>Anomopoda</taxon>
        <taxon>Daphniidae</taxon>
        <taxon>Daphnia</taxon>
        <taxon>Daphnia similis group</taxon>
    </lineage>
</organism>
<keyword evidence="4 7" id="KW-1133">Transmembrane helix</keyword>
<dbReference type="GO" id="GO:0005886">
    <property type="term" value="C:plasma membrane"/>
    <property type="evidence" value="ECO:0007669"/>
    <property type="project" value="UniProtKB-SubCell"/>
</dbReference>
<protein>
    <recommendedName>
        <fullName evidence="10">Gustatory receptor</fullName>
    </recommendedName>
</protein>
<evidence type="ECO:0000256" key="6">
    <source>
        <dbReference type="ARBA" id="ARBA00023170"/>
    </source>
</evidence>
<dbReference type="PANTHER" id="PTHR21143">
    <property type="entry name" value="INVERTEBRATE GUSTATORY RECEPTOR"/>
    <property type="match status" value="1"/>
</dbReference>
<dbReference type="GO" id="GO:0043025">
    <property type="term" value="C:neuronal cell body"/>
    <property type="evidence" value="ECO:0007669"/>
    <property type="project" value="TreeGrafter"/>
</dbReference>
<gene>
    <name evidence="8" type="ORF">GHT06_010308</name>
</gene>
<evidence type="ECO:0000313" key="9">
    <source>
        <dbReference type="Proteomes" id="UP000820818"/>
    </source>
</evidence>
<accession>A0AAD5LIC7</accession>
<evidence type="ECO:0000256" key="5">
    <source>
        <dbReference type="ARBA" id="ARBA00023136"/>
    </source>
</evidence>
<feature type="transmembrane region" description="Helical" evidence="7">
    <location>
        <begin position="259"/>
        <end position="280"/>
    </location>
</feature>
<dbReference type="EMBL" id="WJBH02000002">
    <property type="protein sequence ID" value="KAI9562853.1"/>
    <property type="molecule type" value="Genomic_DNA"/>
</dbReference>
<sequence>MVVPERSERNEAAKMSDKDWLWSIKPLVTWLKWLGVNLSNRNQSNSCRYFTLYSIFVLLLSIVCQVLCLDYVVKNHKELSNTLVTENGLNSDAFAWNTVLDFANFAAHGLGCHIVLVSFFSGRWNLLVEAFQDLEPYLSEDFFVGIRRASVMGVCWIIIMQATLCFIIGSYHINNGSPFLVLCCVVVSALSQVHPITAVLLFVVVSYASSNAYQTILWDLAALKNQPMNKQHYDRLTSLKRYHVLVCETIDHINNCFGWILGISLLFHFVSIVTTSFYLFGNERERGTLLEYMELSFFISQILHVLLICYPPDLIQEKADAVMKELTQMKIEMREPHKSLASAFALQADNFFPEVTAVGFYPIGRKIIPQIMGTTLTYFIILYQFHSSEKQ</sequence>
<evidence type="ECO:0000313" key="8">
    <source>
        <dbReference type="EMBL" id="KAI9562853.1"/>
    </source>
</evidence>
<evidence type="ECO:0000256" key="7">
    <source>
        <dbReference type="SAM" id="Phobius"/>
    </source>
</evidence>
<evidence type="ECO:0000256" key="3">
    <source>
        <dbReference type="ARBA" id="ARBA00022692"/>
    </source>
</evidence>
<keyword evidence="5 7" id="KW-0472">Membrane</keyword>
<feature type="transmembrane region" description="Helical" evidence="7">
    <location>
        <begin position="105"/>
        <end position="128"/>
    </location>
</feature>
<reference evidence="8 9" key="1">
    <citation type="submission" date="2022-05" db="EMBL/GenBank/DDBJ databases">
        <title>A multi-omics perspective on studying reproductive biology in Daphnia sinensis.</title>
        <authorList>
            <person name="Jia J."/>
        </authorList>
    </citation>
    <scope>NUCLEOTIDE SEQUENCE [LARGE SCALE GENOMIC DNA]</scope>
    <source>
        <strain evidence="8 9">WSL</strain>
    </source>
</reference>
<dbReference type="Proteomes" id="UP000820818">
    <property type="component" value="Linkage Group LG2"/>
</dbReference>
<keyword evidence="6" id="KW-0675">Receptor</keyword>
<dbReference type="Pfam" id="PF08395">
    <property type="entry name" value="7tm_7"/>
    <property type="match status" value="1"/>
</dbReference>
<dbReference type="GO" id="GO:0030425">
    <property type="term" value="C:dendrite"/>
    <property type="evidence" value="ECO:0007669"/>
    <property type="project" value="TreeGrafter"/>
</dbReference>
<dbReference type="InterPro" id="IPR013604">
    <property type="entry name" value="7TM_chemorcpt"/>
</dbReference>
<evidence type="ECO:0000256" key="4">
    <source>
        <dbReference type="ARBA" id="ARBA00022989"/>
    </source>
</evidence>
<feature type="transmembrane region" description="Helical" evidence="7">
    <location>
        <begin position="50"/>
        <end position="73"/>
    </location>
</feature>
<comment type="subcellular location">
    <subcellularLocation>
        <location evidence="1">Cell membrane</location>
        <topology evidence="1">Multi-pass membrane protein</topology>
    </subcellularLocation>
</comment>
<dbReference type="GO" id="GO:0008049">
    <property type="term" value="P:male courtship behavior"/>
    <property type="evidence" value="ECO:0007669"/>
    <property type="project" value="TreeGrafter"/>
</dbReference>
<name>A0AAD5LIC7_9CRUS</name>
<proteinExistence type="predicted"/>
<keyword evidence="2" id="KW-1003">Cell membrane</keyword>
<feature type="transmembrane region" description="Helical" evidence="7">
    <location>
        <begin position="179"/>
        <end position="205"/>
    </location>
</feature>
<feature type="transmembrane region" description="Helical" evidence="7">
    <location>
        <begin position="149"/>
        <end position="173"/>
    </location>
</feature>
<comment type="caution">
    <text evidence="8">The sequence shown here is derived from an EMBL/GenBank/DDBJ whole genome shotgun (WGS) entry which is preliminary data.</text>
</comment>
<dbReference type="GO" id="GO:0007635">
    <property type="term" value="P:chemosensory behavior"/>
    <property type="evidence" value="ECO:0007669"/>
    <property type="project" value="TreeGrafter"/>
</dbReference>
<dbReference type="AlphaFoldDB" id="A0AAD5LIC7"/>
<keyword evidence="3 7" id="KW-0812">Transmembrane</keyword>
<evidence type="ECO:0000256" key="2">
    <source>
        <dbReference type="ARBA" id="ARBA00022475"/>
    </source>
</evidence>
<dbReference type="PANTHER" id="PTHR21143:SF133">
    <property type="entry name" value="GUSTATORY AND PHEROMONE RECEPTOR 32A-RELATED"/>
    <property type="match status" value="1"/>
</dbReference>
<evidence type="ECO:0008006" key="10">
    <source>
        <dbReference type="Google" id="ProtNLM"/>
    </source>
</evidence>
<evidence type="ECO:0000256" key="1">
    <source>
        <dbReference type="ARBA" id="ARBA00004651"/>
    </source>
</evidence>